<dbReference type="PANTHER" id="PTHR23308">
    <property type="entry name" value="NUCLEAR INHIBITOR OF PROTEIN PHOSPHATASE-1"/>
    <property type="match status" value="1"/>
</dbReference>
<keyword evidence="2" id="KW-1133">Transmembrane helix</keyword>
<evidence type="ECO:0000259" key="3">
    <source>
        <dbReference type="PROSITE" id="PS50006"/>
    </source>
</evidence>
<dbReference type="PROSITE" id="PS50006">
    <property type="entry name" value="FHA_DOMAIN"/>
    <property type="match status" value="2"/>
</dbReference>
<dbReference type="Gene3D" id="2.60.200.20">
    <property type="match status" value="2"/>
</dbReference>
<feature type="domain" description="FHA" evidence="3">
    <location>
        <begin position="182"/>
        <end position="231"/>
    </location>
</feature>
<protein>
    <recommendedName>
        <fullName evidence="3">FHA domain-containing protein</fullName>
    </recommendedName>
</protein>
<dbReference type="Gene3D" id="2.40.10.120">
    <property type="match status" value="1"/>
</dbReference>
<dbReference type="EMBL" id="CZKA01000007">
    <property type="protein sequence ID" value="CUR54403.1"/>
    <property type="molecule type" value="Genomic_DNA"/>
</dbReference>
<evidence type="ECO:0000313" key="4">
    <source>
        <dbReference type="EMBL" id="CUR54403.1"/>
    </source>
</evidence>
<dbReference type="Pfam" id="PF00498">
    <property type="entry name" value="FHA"/>
    <property type="match status" value="2"/>
</dbReference>
<keyword evidence="2" id="KW-0812">Transmembrane</keyword>
<feature type="domain" description="FHA" evidence="3">
    <location>
        <begin position="38"/>
        <end position="87"/>
    </location>
</feature>
<dbReference type="AlphaFoldDB" id="A0A2P2BXG7"/>
<dbReference type="InterPro" id="IPR009003">
    <property type="entry name" value="Peptidase_S1_PA"/>
</dbReference>
<reference evidence="4" key="1">
    <citation type="submission" date="2015-08" db="EMBL/GenBank/DDBJ databases">
        <authorList>
            <person name="Babu N.S."/>
            <person name="Beckwith C.J."/>
            <person name="Beseler K.G."/>
            <person name="Brison A."/>
            <person name="Carone J.V."/>
            <person name="Caskin T.P."/>
            <person name="Diamond M."/>
            <person name="Durham M.E."/>
            <person name="Foxe J.M."/>
            <person name="Go M."/>
            <person name="Henderson B.A."/>
            <person name="Jones I.B."/>
            <person name="McGettigan J.A."/>
            <person name="Micheletti S.J."/>
            <person name="Nasrallah M.E."/>
            <person name="Ortiz D."/>
            <person name="Piller C.R."/>
            <person name="Privatt S.R."/>
            <person name="Schneider S.L."/>
            <person name="Sharp S."/>
            <person name="Smith T.C."/>
            <person name="Stanton J.D."/>
            <person name="Ullery H.E."/>
            <person name="Wilson R.J."/>
            <person name="Serrano M.G."/>
            <person name="Buck G."/>
            <person name="Lee V."/>
            <person name="Wang Y."/>
            <person name="Carvalho R."/>
            <person name="Voegtly L."/>
            <person name="Shi R."/>
            <person name="Duckworth R."/>
            <person name="Johnson A."/>
            <person name="Loviza R."/>
            <person name="Walstead R."/>
            <person name="Shah Z."/>
            <person name="Kiflezghi M."/>
            <person name="Wade K."/>
            <person name="Ball S.L."/>
            <person name="Bradley K.W."/>
            <person name="Asai D.J."/>
            <person name="Bowman C.A."/>
            <person name="Russell D.A."/>
            <person name="Pope W.H."/>
            <person name="Jacobs-Sera D."/>
            <person name="Hendrix R.W."/>
            <person name="Hatfull G.F."/>
        </authorList>
    </citation>
    <scope>NUCLEOTIDE SEQUENCE</scope>
</reference>
<dbReference type="SUPFAM" id="SSF50494">
    <property type="entry name" value="Trypsin-like serine proteases"/>
    <property type="match status" value="1"/>
</dbReference>
<keyword evidence="2" id="KW-0472">Membrane</keyword>
<evidence type="ECO:0000256" key="2">
    <source>
        <dbReference type="SAM" id="Phobius"/>
    </source>
</evidence>
<name>A0A2P2BXG7_9ZZZZ</name>
<feature type="transmembrane region" description="Helical" evidence="2">
    <location>
        <begin position="285"/>
        <end position="306"/>
    </location>
</feature>
<dbReference type="Pfam" id="PF13365">
    <property type="entry name" value="Trypsin_2"/>
    <property type="match status" value="1"/>
</dbReference>
<gene>
    <name evidence="4" type="ORF">NOCA2150145</name>
</gene>
<dbReference type="InterPro" id="IPR050923">
    <property type="entry name" value="Cell_Proc_Reg/RNA_Proc"/>
</dbReference>
<feature type="region of interest" description="Disordered" evidence="1">
    <location>
        <begin position="259"/>
        <end position="280"/>
    </location>
</feature>
<proteinExistence type="predicted"/>
<organism evidence="4">
    <name type="scientific">metagenome</name>
    <dbReference type="NCBI Taxonomy" id="256318"/>
    <lineage>
        <taxon>unclassified sequences</taxon>
        <taxon>metagenomes</taxon>
    </lineage>
</organism>
<evidence type="ECO:0000256" key="1">
    <source>
        <dbReference type="SAM" id="MobiDB-lite"/>
    </source>
</evidence>
<dbReference type="SMART" id="SM00240">
    <property type="entry name" value="FHA"/>
    <property type="match status" value="2"/>
</dbReference>
<dbReference type="InterPro" id="IPR000253">
    <property type="entry name" value="FHA_dom"/>
</dbReference>
<dbReference type="InterPro" id="IPR008984">
    <property type="entry name" value="SMAD_FHA_dom_sf"/>
</dbReference>
<sequence>MNQVQSKRNNPGPGLAAFPDLVVRAAGRDYPVTVGQTLTIGRDAVNTVVVDSPAVSRQHAKLEHDGTAWTYTDLGSKQGSFVNGVPVRQQALHADTEVTLGQGSDAARIRVVLHGHTATDVPPGGFRPPVPPSQVTGIPQRPGGALADAPAARTELGGSGGEDTLTVTLGGVSRTINPGQTLRVGRETDNDLVAGGTTVSRHHLRIEHQSGAWQLHDLGSSSGTWLNRSRVSNATLSGRMEFVLGDVTNGDRMITEPAGNTAMLPPIPPSGSEPADSGHGRKRSVLTAILAAVTVIAVVVGGLLGWRALQDDTEPAAKETLSDPTTEVSDEPTVDNKQLIDELARATVRLKWEDSNYVWRGSGTIIDKENGLILTNAHVVKPDAVGSNVRDGYQLYNPSVKTPEGDFVDVYVTEGSGRSAQPKFTAEVVAWDGYLDFAIVRIVHLADRESFPEPEDLEALTEVPIGDSSTIEETDRLTLIGYPDAAESTVPTILTDKPVTGTVGDQRLEINDAQFNVDAQIAHGYSGGLAADENGQLIGVPSKLRADNVSGDEFEPDFTTVLGGLRPINLAKPLIKAATQDPKNPDYTSKYAVALPTTARVTSYPRTDNPFIEPGVSGTITGESRCDYDTKKYTEWAFPFGYSGFSGGEHTDVLAVFTDGKGNIVGTSVTDWSTEMPKSGCLTVTSTFTNRDHPDHAWVYLYGGGDLRPIDGGSRKLF</sequence>
<accession>A0A2P2BXG7</accession>
<dbReference type="SUPFAM" id="SSF49879">
    <property type="entry name" value="SMAD/FHA domain"/>
    <property type="match status" value="2"/>
</dbReference>